<dbReference type="AlphaFoldDB" id="A0A7V0T4S6"/>
<dbReference type="EMBL" id="DSBX01000100">
    <property type="protein sequence ID" value="HDQ99162.1"/>
    <property type="molecule type" value="Genomic_DNA"/>
</dbReference>
<dbReference type="SUPFAM" id="SSF51569">
    <property type="entry name" value="Aldolase"/>
    <property type="match status" value="1"/>
</dbReference>
<dbReference type="PANTHER" id="PTHR10683:SF40">
    <property type="entry name" value="FRUCTOSE-6-PHOSPHATE ALDOLASE 1-RELATED"/>
    <property type="match status" value="1"/>
</dbReference>
<gene>
    <name evidence="2" type="ORF">ENN51_02600</name>
</gene>
<dbReference type="Proteomes" id="UP000885672">
    <property type="component" value="Unassembled WGS sequence"/>
</dbReference>
<dbReference type="InterPro" id="IPR013785">
    <property type="entry name" value="Aldolase_TIM"/>
</dbReference>
<evidence type="ECO:0000313" key="2">
    <source>
        <dbReference type="EMBL" id="HDQ99162.1"/>
    </source>
</evidence>
<feature type="non-terminal residue" evidence="2">
    <location>
        <position position="1"/>
    </location>
</feature>
<name>A0A7V0T4S6_UNCW3</name>
<dbReference type="PANTHER" id="PTHR10683">
    <property type="entry name" value="TRANSALDOLASE"/>
    <property type="match status" value="1"/>
</dbReference>
<accession>A0A7V0T4S6</accession>
<keyword evidence="1" id="KW-0704">Schiff base</keyword>
<dbReference type="InterPro" id="IPR001585">
    <property type="entry name" value="TAL/FSA"/>
</dbReference>
<reference evidence="2" key="1">
    <citation type="journal article" date="2020" name="mSystems">
        <title>Genome- and Community-Level Interaction Insights into Carbon Utilization and Element Cycling Functions of Hydrothermarchaeota in Hydrothermal Sediment.</title>
        <authorList>
            <person name="Zhou Z."/>
            <person name="Liu Y."/>
            <person name="Xu W."/>
            <person name="Pan J."/>
            <person name="Luo Z.H."/>
            <person name="Li M."/>
        </authorList>
    </citation>
    <scope>NUCLEOTIDE SEQUENCE [LARGE SCALE GENOMIC DNA]</scope>
    <source>
        <strain evidence="2">SpSt-1182</strain>
    </source>
</reference>
<protein>
    <submittedName>
        <fullName evidence="2">Transaldolase</fullName>
    </submittedName>
</protein>
<organism evidence="2">
    <name type="scientific">candidate division WOR-3 bacterium</name>
    <dbReference type="NCBI Taxonomy" id="2052148"/>
    <lineage>
        <taxon>Bacteria</taxon>
        <taxon>Bacteria division WOR-3</taxon>
    </lineage>
</organism>
<dbReference type="GO" id="GO:0005975">
    <property type="term" value="P:carbohydrate metabolic process"/>
    <property type="evidence" value="ECO:0007669"/>
    <property type="project" value="InterPro"/>
</dbReference>
<proteinExistence type="predicted"/>
<comment type="caution">
    <text evidence="2">The sequence shown here is derived from an EMBL/GenBank/DDBJ whole genome shotgun (WGS) entry which is preliminary data.</text>
</comment>
<sequence length="172" mass="17997">PAEEVIPELCRISRGPVFYQLTATDHEARKAEARKMHALGPERVVLKIPATSANMRLVAELSPGIPCAVTAIYAAHQGWVACEAGAGYLIPYLNRATRLQGDGLALVSALADIAEEAGTAAEVLVASIKTPTEAAQAVLAGARHLTMPLDIILALGDHPLSDAAIAEFNRAG</sequence>
<dbReference type="Gene3D" id="3.20.20.70">
    <property type="entry name" value="Aldolase class I"/>
    <property type="match status" value="1"/>
</dbReference>
<dbReference type="Pfam" id="PF00923">
    <property type="entry name" value="TAL_FSA"/>
    <property type="match status" value="1"/>
</dbReference>
<evidence type="ECO:0000256" key="1">
    <source>
        <dbReference type="ARBA" id="ARBA00023270"/>
    </source>
</evidence>